<comment type="caution">
    <text evidence="8">The sequence shown here is derived from an EMBL/GenBank/DDBJ whole genome shotgun (WGS) entry which is preliminary data.</text>
</comment>
<reference evidence="8" key="1">
    <citation type="submission" date="2021-05" db="EMBL/GenBank/DDBJ databases">
        <title>A free-living protist that lacks canonical eukaryotic 1 DNA replication and segregation systems.</title>
        <authorList>
            <person name="Salas-Leiva D.E."/>
            <person name="Tromer E.C."/>
            <person name="Curtis B.A."/>
            <person name="Jerlstrom-Hultqvist J."/>
            <person name="Kolisko M."/>
            <person name="Yi Z."/>
            <person name="Salas-Leiva J.S."/>
            <person name="Gallot-Lavallee L."/>
            <person name="Kops G.J.P.L."/>
            <person name="Archibald J.M."/>
            <person name="Simpson A.G.B."/>
            <person name="Roger A.J."/>
        </authorList>
    </citation>
    <scope>NUCLEOTIDE SEQUENCE</scope>
    <source>
        <strain evidence="8">BICM</strain>
    </source>
</reference>
<evidence type="ECO:0000259" key="7">
    <source>
        <dbReference type="PROSITE" id="PS50059"/>
    </source>
</evidence>
<dbReference type="SUPFAM" id="SSF54534">
    <property type="entry name" value="FKBP-like"/>
    <property type="match status" value="1"/>
</dbReference>
<dbReference type="PROSITE" id="PS50059">
    <property type="entry name" value="FKBP_PPIASE"/>
    <property type="match status" value="1"/>
</dbReference>
<keyword evidence="4 5" id="KW-0413">Isomerase</keyword>
<evidence type="ECO:0000256" key="6">
    <source>
        <dbReference type="SAM" id="MobiDB-lite"/>
    </source>
</evidence>
<keyword evidence="3 5" id="KW-0697">Rotamase</keyword>
<dbReference type="PANTHER" id="PTHR43811:SF19">
    <property type="entry name" value="39 KDA FK506-BINDING NUCLEAR PROTEIN"/>
    <property type="match status" value="1"/>
</dbReference>
<dbReference type="EC" id="5.2.1.8" evidence="2 5"/>
<dbReference type="AlphaFoldDB" id="A0A8J6B081"/>
<feature type="domain" description="PPIase FKBP-type" evidence="7">
    <location>
        <begin position="205"/>
        <end position="292"/>
    </location>
</feature>
<dbReference type="InterPro" id="IPR001179">
    <property type="entry name" value="PPIase_FKBP_dom"/>
</dbReference>
<dbReference type="PANTHER" id="PTHR43811">
    <property type="entry name" value="FKBP-TYPE PEPTIDYL-PROLYL CIS-TRANS ISOMERASE FKPA"/>
    <property type="match status" value="1"/>
</dbReference>
<feature type="region of interest" description="Disordered" evidence="6">
    <location>
        <begin position="135"/>
        <end position="185"/>
    </location>
</feature>
<dbReference type="OrthoDB" id="1902587at2759"/>
<dbReference type="EMBL" id="JAHDYR010000066">
    <property type="protein sequence ID" value="KAG9390134.1"/>
    <property type="molecule type" value="Genomic_DNA"/>
</dbReference>
<organism evidence="8 9">
    <name type="scientific">Carpediemonas membranifera</name>
    <dbReference type="NCBI Taxonomy" id="201153"/>
    <lineage>
        <taxon>Eukaryota</taxon>
        <taxon>Metamonada</taxon>
        <taxon>Carpediemonas-like organisms</taxon>
        <taxon>Carpediemonas</taxon>
    </lineage>
</organism>
<evidence type="ECO:0000313" key="8">
    <source>
        <dbReference type="EMBL" id="KAG9390134.1"/>
    </source>
</evidence>
<evidence type="ECO:0000256" key="5">
    <source>
        <dbReference type="PROSITE-ProRule" id="PRU00277"/>
    </source>
</evidence>
<accession>A0A8J6B081</accession>
<gene>
    <name evidence="8" type="ORF">J8273_8172</name>
</gene>
<dbReference type="Pfam" id="PF00254">
    <property type="entry name" value="FKBP_C"/>
    <property type="match status" value="1"/>
</dbReference>
<comment type="catalytic activity">
    <reaction evidence="1 5">
        <text>[protein]-peptidylproline (omega=180) = [protein]-peptidylproline (omega=0)</text>
        <dbReference type="Rhea" id="RHEA:16237"/>
        <dbReference type="Rhea" id="RHEA-COMP:10747"/>
        <dbReference type="Rhea" id="RHEA-COMP:10748"/>
        <dbReference type="ChEBI" id="CHEBI:83833"/>
        <dbReference type="ChEBI" id="CHEBI:83834"/>
        <dbReference type="EC" id="5.2.1.8"/>
    </reaction>
</comment>
<dbReference type="GO" id="GO:0003755">
    <property type="term" value="F:peptidyl-prolyl cis-trans isomerase activity"/>
    <property type="evidence" value="ECO:0007669"/>
    <property type="project" value="UniProtKB-KW"/>
</dbReference>
<evidence type="ECO:0000256" key="2">
    <source>
        <dbReference type="ARBA" id="ARBA00013194"/>
    </source>
</evidence>
<feature type="compositionally biased region" description="Acidic residues" evidence="6">
    <location>
        <begin position="139"/>
        <end position="180"/>
    </location>
</feature>
<evidence type="ECO:0000256" key="4">
    <source>
        <dbReference type="ARBA" id="ARBA00023235"/>
    </source>
</evidence>
<protein>
    <recommendedName>
        <fullName evidence="2 5">peptidylprolyl isomerase</fullName>
        <ecNumber evidence="2 5">5.2.1.8</ecNumber>
    </recommendedName>
</protein>
<keyword evidence="9" id="KW-1185">Reference proteome</keyword>
<dbReference type="InterPro" id="IPR046357">
    <property type="entry name" value="PPIase_dom_sf"/>
</dbReference>
<dbReference type="Proteomes" id="UP000717585">
    <property type="component" value="Unassembled WGS sequence"/>
</dbReference>
<dbReference type="Gene3D" id="3.10.50.40">
    <property type="match status" value="1"/>
</dbReference>
<sequence>MSICFPLNIAGGSSYFLDNTFISGYEMAIRTISIAHDNTSTSLNPVRITMETNNYPVATIAVLYPNRKPSTTCNIILQSIDMIYGVNFTVDGPHKVSINFSCGVNIMAPAPPPTGLPVRTAAAVAKPTSAKFLQAKLEDDSESESESEEEEEEQYEEELSEEEEASEEDESEEEEQEVDDGIVRGPKGIRYKDELVGSGALAGPRSSVAIRYVGRFAHNNKEFDRSGKKPLAFKMGKHEVIDGMELGIQGMRVGGSRTILIPSSLGYGKEGAPPVIPPNSNLVFEVDLVRSK</sequence>
<evidence type="ECO:0000256" key="3">
    <source>
        <dbReference type="ARBA" id="ARBA00023110"/>
    </source>
</evidence>
<proteinExistence type="predicted"/>
<evidence type="ECO:0000256" key="1">
    <source>
        <dbReference type="ARBA" id="ARBA00000971"/>
    </source>
</evidence>
<evidence type="ECO:0000313" key="9">
    <source>
        <dbReference type="Proteomes" id="UP000717585"/>
    </source>
</evidence>
<name>A0A8J6B081_9EUKA</name>